<dbReference type="InterPro" id="IPR002731">
    <property type="entry name" value="ATPase_BadF"/>
</dbReference>
<dbReference type="InterPro" id="IPR039758">
    <property type="entry name" value="NAGK-like"/>
</dbReference>
<dbReference type="SUPFAM" id="SSF53067">
    <property type="entry name" value="Actin-like ATPase domain"/>
    <property type="match status" value="2"/>
</dbReference>
<dbReference type="EC" id="2.7.1.59" evidence="2"/>
<dbReference type="PANTHER" id="PTHR12862:SF0">
    <property type="entry name" value="N-ACETYL-D-GLUCOSAMINE KINASE"/>
    <property type="match status" value="1"/>
</dbReference>
<evidence type="ECO:0000256" key="2">
    <source>
        <dbReference type="ARBA" id="ARBA00012122"/>
    </source>
</evidence>
<dbReference type="InterPro" id="IPR043129">
    <property type="entry name" value="ATPase_NBD"/>
</dbReference>
<evidence type="ECO:0000259" key="5">
    <source>
        <dbReference type="Pfam" id="PF01869"/>
    </source>
</evidence>
<dbReference type="PANTHER" id="PTHR12862">
    <property type="entry name" value="BADF TYPE ATPASE DOMAIN-CONTAINING PROTEIN"/>
    <property type="match status" value="1"/>
</dbReference>
<comment type="similarity">
    <text evidence="1">Belongs to the eukaryotic-type N-acetylglucosamine kinase family.</text>
</comment>
<accession>A0A158QA97</accession>
<dbReference type="AlphaFoldDB" id="A0A158QA97"/>
<evidence type="ECO:0000313" key="8">
    <source>
        <dbReference type="WBParaSite" id="EVEC_0000447601-mRNA-1"/>
    </source>
</evidence>
<reference evidence="8" key="1">
    <citation type="submission" date="2016-04" db="UniProtKB">
        <authorList>
            <consortium name="WormBaseParasite"/>
        </authorList>
    </citation>
    <scope>IDENTIFICATION</scope>
</reference>
<dbReference type="STRING" id="51028.A0A158QA97"/>
<sequence length="340" mass="36620">MSLKTGRLFGGVEGGGTCSKLVVVDDDGNVLLSRTFGGLNYHIVGLENAVDRVATVILEALAETCGVRKLTGLGLGLSGAKDGSTQNEEFVRIFKNKYPDVSENVYLTSDTLGTLKAILPNGGAVVISGTGSSSLLMLNEHVYRCGGNGHLVGDRGSGIWIALRAIRYVLDDASGWEMPPHDCTLVRNLLHSYFEIEDDLEILNHLYKSFSKPKVSGFCKELSKYGSDKLVAAIFNEAGVLLGRHIDIIAKKAIQQGINIDCLEIVAVGSVFESWNLLKKGFIKGVSGDNGSPAISEMRVYAVKGTVAKGLAYMASKEANFPFQYDFEASRTLLCAHKFT</sequence>
<evidence type="ECO:0000313" key="7">
    <source>
        <dbReference type="Proteomes" id="UP000274131"/>
    </source>
</evidence>
<name>A0A158QA97_ENTVE</name>
<evidence type="ECO:0000256" key="1">
    <source>
        <dbReference type="ARBA" id="ARBA00006198"/>
    </source>
</evidence>
<proteinExistence type="inferred from homology"/>
<dbReference type="Gene3D" id="3.30.420.40">
    <property type="match status" value="2"/>
</dbReference>
<dbReference type="GO" id="GO:0045127">
    <property type="term" value="F:N-acetylglucosamine kinase activity"/>
    <property type="evidence" value="ECO:0007669"/>
    <property type="project" value="UniProtKB-EC"/>
</dbReference>
<protein>
    <recommendedName>
        <fullName evidence="3">N-acetyl-D-glucosamine kinase</fullName>
        <ecNumber evidence="2">2.7.1.59</ecNumber>
    </recommendedName>
    <alternativeName>
        <fullName evidence="4">GlcNAc kinase</fullName>
    </alternativeName>
</protein>
<dbReference type="Pfam" id="PF01869">
    <property type="entry name" value="BcrAD_BadFG"/>
    <property type="match status" value="1"/>
</dbReference>
<feature type="domain" description="ATPase BadF/BadG/BcrA/BcrD type" evidence="5">
    <location>
        <begin position="11"/>
        <end position="295"/>
    </location>
</feature>
<dbReference type="OrthoDB" id="311172at2759"/>
<keyword evidence="7" id="KW-1185">Reference proteome</keyword>
<dbReference type="Proteomes" id="UP000274131">
    <property type="component" value="Unassembled WGS sequence"/>
</dbReference>
<reference evidence="6 7" key="2">
    <citation type="submission" date="2018-10" db="EMBL/GenBank/DDBJ databases">
        <authorList>
            <consortium name="Pathogen Informatics"/>
        </authorList>
    </citation>
    <scope>NUCLEOTIDE SEQUENCE [LARGE SCALE GENOMIC DNA]</scope>
</reference>
<organism evidence="8">
    <name type="scientific">Enterobius vermicularis</name>
    <name type="common">Human pinworm</name>
    <dbReference type="NCBI Taxonomy" id="51028"/>
    <lineage>
        <taxon>Eukaryota</taxon>
        <taxon>Metazoa</taxon>
        <taxon>Ecdysozoa</taxon>
        <taxon>Nematoda</taxon>
        <taxon>Chromadorea</taxon>
        <taxon>Rhabditida</taxon>
        <taxon>Spirurina</taxon>
        <taxon>Oxyuridomorpha</taxon>
        <taxon>Oxyuroidea</taxon>
        <taxon>Oxyuridae</taxon>
        <taxon>Enterobius</taxon>
    </lineage>
</organism>
<evidence type="ECO:0000313" key="6">
    <source>
        <dbReference type="EMBL" id="VDD89433.1"/>
    </source>
</evidence>
<gene>
    <name evidence="6" type="ORF">EVEC_LOCUS4184</name>
</gene>
<dbReference type="WBParaSite" id="EVEC_0000447601-mRNA-1">
    <property type="protein sequence ID" value="EVEC_0000447601-mRNA-1"/>
    <property type="gene ID" value="EVEC_0000447601"/>
</dbReference>
<evidence type="ECO:0000256" key="4">
    <source>
        <dbReference type="ARBA" id="ARBA00031123"/>
    </source>
</evidence>
<dbReference type="EMBL" id="UXUI01007788">
    <property type="protein sequence ID" value="VDD89433.1"/>
    <property type="molecule type" value="Genomic_DNA"/>
</dbReference>
<evidence type="ECO:0000256" key="3">
    <source>
        <dbReference type="ARBA" id="ARBA00014974"/>
    </source>
</evidence>